<dbReference type="HOGENOM" id="CLU_1920240_0_0_1"/>
<dbReference type="AlphaFoldDB" id="G7LGM3"/>
<keyword evidence="1" id="KW-0175">Coiled coil</keyword>
<accession>G7LGM3</accession>
<dbReference type="EMBL" id="CM001224">
    <property type="protein sequence ID" value="AET01503.1"/>
    <property type="molecule type" value="Genomic_DNA"/>
</dbReference>
<reference evidence="2 4" key="2">
    <citation type="journal article" date="2014" name="BMC Genomics">
        <title>An improved genome release (version Mt4.0) for the model legume Medicago truncatula.</title>
        <authorList>
            <person name="Tang H."/>
            <person name="Krishnakumar V."/>
            <person name="Bidwell S."/>
            <person name="Rosen B."/>
            <person name="Chan A."/>
            <person name="Zhou S."/>
            <person name="Gentzbittel L."/>
            <person name="Childs K.L."/>
            <person name="Yandell M."/>
            <person name="Gundlach H."/>
            <person name="Mayer K.F."/>
            <person name="Schwartz D.C."/>
            <person name="Town C.D."/>
        </authorList>
    </citation>
    <scope>GENOME REANNOTATION</scope>
    <source>
        <strain evidence="3 4">cv. Jemalong A17</strain>
    </source>
</reference>
<dbReference type="PaxDb" id="3880-AET01503"/>
<dbReference type="Proteomes" id="UP000002051">
    <property type="component" value="Chromosome 8"/>
</dbReference>
<evidence type="ECO:0000313" key="4">
    <source>
        <dbReference type="Proteomes" id="UP000002051"/>
    </source>
</evidence>
<reference evidence="2 4" key="1">
    <citation type="journal article" date="2011" name="Nature">
        <title>The Medicago genome provides insight into the evolution of rhizobial symbioses.</title>
        <authorList>
            <person name="Young N.D."/>
            <person name="Debelle F."/>
            <person name="Oldroyd G.E."/>
            <person name="Geurts R."/>
            <person name="Cannon S.B."/>
            <person name="Udvardi M.K."/>
            <person name="Benedito V.A."/>
            <person name="Mayer K.F."/>
            <person name="Gouzy J."/>
            <person name="Schoof H."/>
            <person name="Van de Peer Y."/>
            <person name="Proost S."/>
            <person name="Cook D.R."/>
            <person name="Meyers B.C."/>
            <person name="Spannagl M."/>
            <person name="Cheung F."/>
            <person name="De Mita S."/>
            <person name="Krishnakumar V."/>
            <person name="Gundlach H."/>
            <person name="Zhou S."/>
            <person name="Mudge J."/>
            <person name="Bharti A.K."/>
            <person name="Murray J.D."/>
            <person name="Naoumkina M.A."/>
            <person name="Rosen B."/>
            <person name="Silverstein K.A."/>
            <person name="Tang H."/>
            <person name="Rombauts S."/>
            <person name="Zhao P.X."/>
            <person name="Zhou P."/>
            <person name="Barbe V."/>
            <person name="Bardou P."/>
            <person name="Bechner M."/>
            <person name="Bellec A."/>
            <person name="Berger A."/>
            <person name="Berges H."/>
            <person name="Bidwell S."/>
            <person name="Bisseling T."/>
            <person name="Choisne N."/>
            <person name="Couloux A."/>
            <person name="Denny R."/>
            <person name="Deshpande S."/>
            <person name="Dai X."/>
            <person name="Doyle J.J."/>
            <person name="Dudez A.M."/>
            <person name="Farmer A.D."/>
            <person name="Fouteau S."/>
            <person name="Franken C."/>
            <person name="Gibelin C."/>
            <person name="Gish J."/>
            <person name="Goldstein S."/>
            <person name="Gonzalez A.J."/>
            <person name="Green P.J."/>
            <person name="Hallab A."/>
            <person name="Hartog M."/>
            <person name="Hua A."/>
            <person name="Humphray S.J."/>
            <person name="Jeong D.H."/>
            <person name="Jing Y."/>
            <person name="Jocker A."/>
            <person name="Kenton S.M."/>
            <person name="Kim D.J."/>
            <person name="Klee K."/>
            <person name="Lai H."/>
            <person name="Lang C."/>
            <person name="Lin S."/>
            <person name="Macmil S.L."/>
            <person name="Magdelenat G."/>
            <person name="Matthews L."/>
            <person name="McCorrison J."/>
            <person name="Monaghan E.L."/>
            <person name="Mun J.H."/>
            <person name="Najar F.Z."/>
            <person name="Nicholson C."/>
            <person name="Noirot C."/>
            <person name="O'Bleness M."/>
            <person name="Paule C.R."/>
            <person name="Poulain J."/>
            <person name="Prion F."/>
            <person name="Qin B."/>
            <person name="Qu C."/>
            <person name="Retzel E.F."/>
            <person name="Riddle C."/>
            <person name="Sallet E."/>
            <person name="Samain S."/>
            <person name="Samson N."/>
            <person name="Sanders I."/>
            <person name="Saurat O."/>
            <person name="Scarpelli C."/>
            <person name="Schiex T."/>
            <person name="Segurens B."/>
            <person name="Severin A.J."/>
            <person name="Sherrier D.J."/>
            <person name="Shi R."/>
            <person name="Sims S."/>
            <person name="Singer S.R."/>
            <person name="Sinharoy S."/>
            <person name="Sterck L."/>
            <person name="Viollet A."/>
            <person name="Wang B.B."/>
            <person name="Wang K."/>
            <person name="Wang M."/>
            <person name="Wang X."/>
            <person name="Warfsmann J."/>
            <person name="Weissenbach J."/>
            <person name="White D.D."/>
            <person name="White J.D."/>
            <person name="Wiley G.B."/>
            <person name="Wincker P."/>
            <person name="Xing Y."/>
            <person name="Yang L."/>
            <person name="Yao Z."/>
            <person name="Ying F."/>
            <person name="Zhai J."/>
            <person name="Zhou L."/>
            <person name="Zuber A."/>
            <person name="Denarie J."/>
            <person name="Dixon R.A."/>
            <person name="May G.D."/>
            <person name="Schwartz D.C."/>
            <person name="Rogers J."/>
            <person name="Quetier F."/>
            <person name="Town C.D."/>
            <person name="Roe B.A."/>
        </authorList>
    </citation>
    <scope>NUCLEOTIDE SEQUENCE [LARGE SCALE GENOMIC DNA]</scope>
    <source>
        <strain evidence="2">A17</strain>
        <strain evidence="3 4">cv. Jemalong A17</strain>
    </source>
</reference>
<reference evidence="3" key="3">
    <citation type="submission" date="2015-04" db="UniProtKB">
        <authorList>
            <consortium name="EnsemblPlants"/>
        </authorList>
    </citation>
    <scope>IDENTIFICATION</scope>
    <source>
        <strain evidence="3">cv. Jemalong A17</strain>
    </source>
</reference>
<proteinExistence type="predicted"/>
<keyword evidence="4" id="KW-1185">Reference proteome</keyword>
<evidence type="ECO:0000313" key="3">
    <source>
        <dbReference type="EnsemblPlants" id="AET01503"/>
    </source>
</evidence>
<organism evidence="2 4">
    <name type="scientific">Medicago truncatula</name>
    <name type="common">Barrel medic</name>
    <name type="synonym">Medicago tribuloides</name>
    <dbReference type="NCBI Taxonomy" id="3880"/>
    <lineage>
        <taxon>Eukaryota</taxon>
        <taxon>Viridiplantae</taxon>
        <taxon>Streptophyta</taxon>
        <taxon>Embryophyta</taxon>
        <taxon>Tracheophyta</taxon>
        <taxon>Spermatophyta</taxon>
        <taxon>Magnoliopsida</taxon>
        <taxon>eudicotyledons</taxon>
        <taxon>Gunneridae</taxon>
        <taxon>Pentapetalae</taxon>
        <taxon>rosids</taxon>
        <taxon>fabids</taxon>
        <taxon>Fabales</taxon>
        <taxon>Fabaceae</taxon>
        <taxon>Papilionoideae</taxon>
        <taxon>50 kb inversion clade</taxon>
        <taxon>NPAAA clade</taxon>
        <taxon>Hologalegina</taxon>
        <taxon>IRL clade</taxon>
        <taxon>Trifolieae</taxon>
        <taxon>Medicago</taxon>
    </lineage>
</organism>
<sequence length="132" mass="15449">MEEFKDLASMKKEEMQASLDAHEQRMKEVQTKSKWKLHYMHNQIKIRKEKSSGHGIEEEVSIETLKKETIKKAIPQIKNMVVTKQTRVEEERRNLTETVINVTIVKSIATIHMSDMQINKKDTSEDVVKLAR</sequence>
<evidence type="ECO:0000256" key="1">
    <source>
        <dbReference type="SAM" id="Coils"/>
    </source>
</evidence>
<gene>
    <name evidence="2" type="ordered locus">MTR_8g014250</name>
</gene>
<dbReference type="EnsemblPlants" id="AET01503">
    <property type="protein sequence ID" value="AET01503"/>
    <property type="gene ID" value="MTR_8g014250"/>
</dbReference>
<evidence type="ECO:0000313" key="2">
    <source>
        <dbReference type="EMBL" id="AET01503.1"/>
    </source>
</evidence>
<feature type="coiled-coil region" evidence="1">
    <location>
        <begin position="5"/>
        <end position="32"/>
    </location>
</feature>
<name>G7LGM3_MEDTR</name>
<protein>
    <submittedName>
        <fullName evidence="2 3">Uncharacterized protein</fullName>
    </submittedName>
</protein>